<sequence>MVRTLPGSSQAPRGGRLPDFLLVGAPKAGTTALHGALAGHPELFLSGVKEPKYYLCGDSPPPAYKGPGDAHSNREWIWQRQRYLDLFADAGDDQQAGESTPFYLYHRDARRRIAADLPRARLVTVLRDPVDRAYSNWMHLWADGLEPCADVVEACAREAQRVDEGWAPFWHYRGLGMYGRQLADLFEHFPREQVLVLRYRDLVDEPRDSLNRVCRFLGVAEDVVTEIPSGNSKPFVNPSVRTRMLGPVVRAGAAAGQFLPPQAWRTASRPIIGQLHQRGNPERPRLTPEQGEVLREPFLDDIALLEQVTGESYDDWRTHRAGDTFHTRQSQRTATG</sequence>
<dbReference type="Proteomes" id="UP000683575">
    <property type="component" value="Chromosome"/>
</dbReference>
<dbReference type="GO" id="GO:0008146">
    <property type="term" value="F:sulfotransferase activity"/>
    <property type="evidence" value="ECO:0007669"/>
    <property type="project" value="InterPro"/>
</dbReference>
<dbReference type="PANTHER" id="PTHR10605">
    <property type="entry name" value="HEPARAN SULFATE SULFOTRANSFERASE"/>
    <property type="match status" value="1"/>
</dbReference>
<evidence type="ECO:0000256" key="1">
    <source>
        <dbReference type="ARBA" id="ARBA00022679"/>
    </source>
</evidence>
<dbReference type="AlphaFoldDB" id="A0A975SYB4"/>
<reference evidence="2" key="1">
    <citation type="submission" date="2021-06" db="EMBL/GenBank/DDBJ databases">
        <title>Complete genome sequence of Nocardioides sp. G188.</title>
        <authorList>
            <person name="Im W.-T."/>
        </authorList>
    </citation>
    <scope>NUCLEOTIDE SEQUENCE</scope>
    <source>
        <strain evidence="2">G188</strain>
    </source>
</reference>
<dbReference type="PANTHER" id="PTHR10605:SF56">
    <property type="entry name" value="BIFUNCTIONAL HEPARAN SULFATE N-DEACETYLASE_N-SULFOTRANSFERASE"/>
    <property type="match status" value="1"/>
</dbReference>
<dbReference type="Pfam" id="PF13469">
    <property type="entry name" value="Sulfotransfer_3"/>
    <property type="match status" value="1"/>
</dbReference>
<dbReference type="EMBL" id="CP077062">
    <property type="protein sequence ID" value="QWZ08177.1"/>
    <property type="molecule type" value="Genomic_DNA"/>
</dbReference>
<evidence type="ECO:0000313" key="3">
    <source>
        <dbReference type="Proteomes" id="UP000683575"/>
    </source>
</evidence>
<keyword evidence="3" id="KW-1185">Reference proteome</keyword>
<dbReference type="KEGG" id="nps:KRR39_23060"/>
<dbReference type="RefSeq" id="WP_216939686.1">
    <property type="nucleotide sequence ID" value="NZ_CP077062.1"/>
</dbReference>
<gene>
    <name evidence="2" type="ORF">KRR39_23060</name>
</gene>
<dbReference type="InterPro" id="IPR037359">
    <property type="entry name" value="NST/OST"/>
</dbReference>
<protein>
    <submittedName>
        <fullName evidence="2">Sulfotransferase</fullName>
    </submittedName>
</protein>
<evidence type="ECO:0000313" key="2">
    <source>
        <dbReference type="EMBL" id="QWZ08177.1"/>
    </source>
</evidence>
<accession>A0A975SYB4</accession>
<organism evidence="2 3">
    <name type="scientific">Nocardioides panacis</name>
    <dbReference type="NCBI Taxonomy" id="2849501"/>
    <lineage>
        <taxon>Bacteria</taxon>
        <taxon>Bacillati</taxon>
        <taxon>Actinomycetota</taxon>
        <taxon>Actinomycetes</taxon>
        <taxon>Propionibacteriales</taxon>
        <taxon>Nocardioidaceae</taxon>
        <taxon>Nocardioides</taxon>
    </lineage>
</organism>
<proteinExistence type="predicted"/>
<name>A0A975SYB4_9ACTN</name>
<keyword evidence="1" id="KW-0808">Transferase</keyword>